<evidence type="ECO:0000256" key="1">
    <source>
        <dbReference type="ARBA" id="ARBA00022679"/>
    </source>
</evidence>
<dbReference type="AlphaFoldDB" id="A0A086J8K0"/>
<dbReference type="Gene3D" id="3.40.630.30">
    <property type="match status" value="1"/>
</dbReference>
<keyword evidence="3" id="KW-1133">Transmembrane helix</keyword>
<dbReference type="InterPro" id="IPR016181">
    <property type="entry name" value="Acyl_CoA_acyltransferase"/>
</dbReference>
<feature type="compositionally biased region" description="Low complexity" evidence="2">
    <location>
        <begin position="30"/>
        <end position="39"/>
    </location>
</feature>
<evidence type="ECO:0000256" key="3">
    <source>
        <dbReference type="SAM" id="Phobius"/>
    </source>
</evidence>
<feature type="compositionally biased region" description="Basic and acidic residues" evidence="2">
    <location>
        <begin position="123"/>
        <end position="146"/>
    </location>
</feature>
<gene>
    <name evidence="5" type="ORF">TGP89_305450</name>
</gene>
<dbReference type="OrthoDB" id="41532at2759"/>
<proteinExistence type="predicted"/>
<evidence type="ECO:0000259" key="4">
    <source>
        <dbReference type="PROSITE" id="PS51186"/>
    </source>
</evidence>
<evidence type="ECO:0000256" key="2">
    <source>
        <dbReference type="SAM" id="MobiDB-lite"/>
    </source>
</evidence>
<reference evidence="5 6" key="1">
    <citation type="submission" date="2014-03" db="EMBL/GenBank/DDBJ databases">
        <authorList>
            <person name="Sibley D."/>
            <person name="Venepally P."/>
            <person name="Karamycheva S."/>
            <person name="Hadjithomas M."/>
            <person name="Khan A."/>
            <person name="Brunk B."/>
            <person name="Roos D."/>
            <person name="Caler E."/>
            <person name="Lorenzi H."/>
        </authorList>
    </citation>
    <scope>NUCLEOTIDE SEQUENCE [LARGE SCALE GENOMIC DNA]</scope>
    <source>
        <strain evidence="6">p89</strain>
    </source>
</reference>
<dbReference type="EMBL" id="AEYI02002371">
    <property type="protein sequence ID" value="KFG28468.1"/>
    <property type="molecule type" value="Genomic_DNA"/>
</dbReference>
<feature type="domain" description="N-acetyltransferase" evidence="4">
    <location>
        <begin position="350"/>
        <end position="499"/>
    </location>
</feature>
<feature type="region of interest" description="Disordered" evidence="2">
    <location>
        <begin position="92"/>
        <end position="146"/>
    </location>
</feature>
<sequence length="519" mass="56905">MASSPKAAELEPEQSAAATGRFSSPWGHTSLSSSDLPSSLDEDSPEDGASVDDASPEAARDPRLLAAQTAQLMLAASSPSVFPFPVLSADAEQSLRDRGRSPREQEGRQEHREADRQGGGSLSKERRSHGESFDTPGRRTAAEEAGRLPLCASRDCVVKGPAPMGLAEAGESLIASAAAGFDSLLASSTLPLRPSLEQEEARRTLHASRMGMLLAGDREDPGRSLRLRSSAGLPRDDVPRSGEASGEGATNSARSLHADALQKAPDALSANFPRPRGDSPDSITVRPFRSEDAEAVKQLCYRHFRSLTLPSVCFWICHHSIDLLALFVIALCFISLSQVLLAGLLFFGYLLLRGVWEFEMYIRRDCQDLGDVSQSYMSSKASGFWVAERVQRDPRNPERTTRRLAGCIGLAPLQNDNKTAQLVRLVVDRSLRRQHIGSLLLNTFINYAVQQHYSVVRLYTNNLNNDSIRFAKTKGFELQQVVRRGLMRGDLLKWQKKLEAPGVTQRRSRAFNLPSSILD</sequence>
<evidence type="ECO:0000313" key="5">
    <source>
        <dbReference type="EMBL" id="KFG28468.1"/>
    </source>
</evidence>
<feature type="transmembrane region" description="Helical" evidence="3">
    <location>
        <begin position="323"/>
        <end position="352"/>
    </location>
</feature>
<name>A0A086J8K0_TOXGO</name>
<feature type="region of interest" description="Disordered" evidence="2">
    <location>
        <begin position="1"/>
        <end position="64"/>
    </location>
</feature>
<organism evidence="5 6">
    <name type="scientific">Toxoplasma gondii p89</name>
    <dbReference type="NCBI Taxonomy" id="943119"/>
    <lineage>
        <taxon>Eukaryota</taxon>
        <taxon>Sar</taxon>
        <taxon>Alveolata</taxon>
        <taxon>Apicomplexa</taxon>
        <taxon>Conoidasida</taxon>
        <taxon>Coccidia</taxon>
        <taxon>Eucoccidiorida</taxon>
        <taxon>Eimeriorina</taxon>
        <taxon>Sarcocystidae</taxon>
        <taxon>Toxoplasma</taxon>
    </lineage>
</organism>
<dbReference type="PROSITE" id="PS51186">
    <property type="entry name" value="GNAT"/>
    <property type="match status" value="1"/>
</dbReference>
<dbReference type="GO" id="GO:0008080">
    <property type="term" value="F:N-acetyltransferase activity"/>
    <property type="evidence" value="ECO:0007669"/>
    <property type="project" value="InterPro"/>
</dbReference>
<feature type="compositionally biased region" description="Acidic residues" evidence="2">
    <location>
        <begin position="40"/>
        <end position="50"/>
    </location>
</feature>
<feature type="compositionally biased region" description="Basic and acidic residues" evidence="2">
    <location>
        <begin position="93"/>
        <end position="116"/>
    </location>
</feature>
<dbReference type="CDD" id="cd04301">
    <property type="entry name" value="NAT_SF"/>
    <property type="match status" value="1"/>
</dbReference>
<dbReference type="InterPro" id="IPR050769">
    <property type="entry name" value="NAT_camello-type"/>
</dbReference>
<keyword evidence="1 5" id="KW-0808">Transferase</keyword>
<dbReference type="Pfam" id="PF00583">
    <property type="entry name" value="Acetyltransf_1"/>
    <property type="match status" value="1"/>
</dbReference>
<feature type="region of interest" description="Disordered" evidence="2">
    <location>
        <begin position="213"/>
        <end position="252"/>
    </location>
</feature>
<accession>A0A086J8K0</accession>
<keyword evidence="3" id="KW-0812">Transmembrane</keyword>
<keyword evidence="3" id="KW-0472">Membrane</keyword>
<protein>
    <submittedName>
        <fullName evidence="5">Acetyltransferase, GNAT family protein</fullName>
    </submittedName>
</protein>
<dbReference type="VEuPathDB" id="ToxoDB:TGP89_305450"/>
<dbReference type="InterPro" id="IPR000182">
    <property type="entry name" value="GNAT_dom"/>
</dbReference>
<dbReference type="PANTHER" id="PTHR13947">
    <property type="entry name" value="GNAT FAMILY N-ACETYLTRANSFERASE"/>
    <property type="match status" value="1"/>
</dbReference>
<comment type="caution">
    <text evidence="5">The sequence shown here is derived from an EMBL/GenBank/DDBJ whole genome shotgun (WGS) entry which is preliminary data.</text>
</comment>
<dbReference type="Proteomes" id="UP000028828">
    <property type="component" value="Unassembled WGS sequence"/>
</dbReference>
<dbReference type="PANTHER" id="PTHR13947:SF37">
    <property type="entry name" value="LD18367P"/>
    <property type="match status" value="1"/>
</dbReference>
<dbReference type="SUPFAM" id="SSF55729">
    <property type="entry name" value="Acyl-CoA N-acyltransferases (Nat)"/>
    <property type="match status" value="1"/>
</dbReference>
<evidence type="ECO:0000313" key="6">
    <source>
        <dbReference type="Proteomes" id="UP000028828"/>
    </source>
</evidence>